<sequence length="25" mass="3041">MRPFITDIVYIEKNKTIQNKWMITG</sequence>
<accession>A0A382NXN3</accession>
<dbReference type="AlphaFoldDB" id="A0A382NXN3"/>
<evidence type="ECO:0000313" key="1">
    <source>
        <dbReference type="EMBL" id="SVC65125.1"/>
    </source>
</evidence>
<proteinExistence type="predicted"/>
<reference evidence="1" key="1">
    <citation type="submission" date="2018-05" db="EMBL/GenBank/DDBJ databases">
        <authorList>
            <person name="Lanie J.A."/>
            <person name="Ng W.-L."/>
            <person name="Kazmierczak K.M."/>
            <person name="Andrzejewski T.M."/>
            <person name="Davidsen T.M."/>
            <person name="Wayne K.J."/>
            <person name="Tettelin H."/>
            <person name="Glass J.I."/>
            <person name="Rusch D."/>
            <person name="Podicherti R."/>
            <person name="Tsui H.-C.T."/>
            <person name="Winkler M.E."/>
        </authorList>
    </citation>
    <scope>NUCLEOTIDE SEQUENCE</scope>
</reference>
<gene>
    <name evidence="1" type="ORF">METZ01_LOCUS317979</name>
</gene>
<dbReference type="EMBL" id="UINC01103043">
    <property type="protein sequence ID" value="SVC65125.1"/>
    <property type="molecule type" value="Genomic_DNA"/>
</dbReference>
<protein>
    <submittedName>
        <fullName evidence="1">Uncharacterized protein</fullName>
    </submittedName>
</protein>
<organism evidence="1">
    <name type="scientific">marine metagenome</name>
    <dbReference type="NCBI Taxonomy" id="408172"/>
    <lineage>
        <taxon>unclassified sequences</taxon>
        <taxon>metagenomes</taxon>
        <taxon>ecological metagenomes</taxon>
    </lineage>
</organism>
<name>A0A382NXN3_9ZZZZ</name>